<evidence type="ECO:0000256" key="4">
    <source>
        <dbReference type="ARBA" id="ARBA00004744"/>
    </source>
</evidence>
<comment type="cofactor">
    <cofactor evidence="2 12">
        <name>FAD</name>
        <dbReference type="ChEBI" id="CHEBI:57692"/>
    </cofactor>
</comment>
<keyword evidence="9 12" id="KW-0274">FAD</keyword>
<evidence type="ECO:0000256" key="6">
    <source>
        <dbReference type="ARBA" id="ARBA00012402"/>
    </source>
</evidence>
<dbReference type="NCBIfam" id="TIGR00562">
    <property type="entry name" value="proto_IX_ox"/>
    <property type="match status" value="1"/>
</dbReference>
<dbReference type="SUPFAM" id="SSF54373">
    <property type="entry name" value="FAD-linked reductases, C-terminal domain"/>
    <property type="match status" value="1"/>
</dbReference>
<organism evidence="14 15">
    <name type="scientific">Natronosporangium hydrolyticum</name>
    <dbReference type="NCBI Taxonomy" id="2811111"/>
    <lineage>
        <taxon>Bacteria</taxon>
        <taxon>Bacillati</taxon>
        <taxon>Actinomycetota</taxon>
        <taxon>Actinomycetes</taxon>
        <taxon>Micromonosporales</taxon>
        <taxon>Micromonosporaceae</taxon>
        <taxon>Natronosporangium</taxon>
    </lineage>
</organism>
<dbReference type="EC" id="1.3.3.15" evidence="6 12"/>
<accession>A0A895YPF1</accession>
<dbReference type="InterPro" id="IPR050464">
    <property type="entry name" value="Zeta_carotene_desat/Oxidored"/>
</dbReference>
<gene>
    <name evidence="14" type="primary">hemG</name>
    <name evidence="14" type="ORF">JQS43_07680</name>
</gene>
<dbReference type="PANTHER" id="PTHR42923:SF3">
    <property type="entry name" value="PROTOPORPHYRINOGEN OXIDASE"/>
    <property type="match status" value="1"/>
</dbReference>
<dbReference type="PANTHER" id="PTHR42923">
    <property type="entry name" value="PROTOPORPHYRINOGEN OXIDASE"/>
    <property type="match status" value="1"/>
</dbReference>
<evidence type="ECO:0000256" key="8">
    <source>
        <dbReference type="ARBA" id="ARBA00022630"/>
    </source>
</evidence>
<dbReference type="Gene3D" id="3.50.50.60">
    <property type="entry name" value="FAD/NAD(P)-binding domain"/>
    <property type="match status" value="1"/>
</dbReference>
<comment type="function">
    <text evidence="3 12">Involved in coproporphyrin-dependent heme b biosynthesis. Catalyzes the oxidation of coproporphyrinogen III to coproporphyrin III.</text>
</comment>
<comment type="pathway">
    <text evidence="4 12">Porphyrin-containing compound metabolism; protoheme biosynthesis.</text>
</comment>
<evidence type="ECO:0000256" key="5">
    <source>
        <dbReference type="ARBA" id="ARBA00008310"/>
    </source>
</evidence>
<evidence type="ECO:0000313" key="14">
    <source>
        <dbReference type="EMBL" id="QSB17173.1"/>
    </source>
</evidence>
<evidence type="ECO:0000256" key="11">
    <source>
        <dbReference type="ARBA" id="ARBA00023133"/>
    </source>
</evidence>
<dbReference type="GO" id="GO:0006783">
    <property type="term" value="P:heme biosynthetic process"/>
    <property type="evidence" value="ECO:0007669"/>
    <property type="project" value="UniProtKB-UniRule"/>
</dbReference>
<proteinExistence type="inferred from homology"/>
<dbReference type="KEGG" id="nhy:JQS43_07680"/>
<sequence length="460" mass="47056">MAVVGGGITGLAAALRLRDRLGPAAEITIFEQGSELGGKLRTGRLAGVPAEYGADAFLMRDPGGVGDSAAVALIRRVGLGDQLVHPSRLPPAILLDGELEPMPGGTLLGVPGDLTRLPAAIPVQPERDFDRGHPVLGGGDTTVGELVRQRLGDQVVARLVDPMLGGVYAGRADELSLQATMPGLAAAATDAHTLTGAVRAALAASPRPTGSPVFGSLRGGIGELPPAVAAASGATIRLGLPVRELVPAADRWRLTVGPTPDPQRVTVDGVVLAVPARPAARLLETVDPAVAGAVGQLDYASVALVTVALPPATPLPRLSGFLIPADEGLTTKAVTFVTQKWPERHGDDDPVLVRASIGRYGEPGPLQSTDDELVRLVSRELSDVLGGVPDPLASHVQRWGGALPQYPVGHPARMARVRSTLPAGLAVAGAGYDGVGIPACVRSGETAAEQVSTVLEESTL</sequence>
<evidence type="ECO:0000256" key="3">
    <source>
        <dbReference type="ARBA" id="ARBA00002185"/>
    </source>
</evidence>
<dbReference type="InterPro" id="IPR002937">
    <property type="entry name" value="Amino_oxidase"/>
</dbReference>
<comment type="catalytic activity">
    <reaction evidence="1">
        <text>coproporphyrinogen III + 3 O2 = coproporphyrin III + 3 H2O2</text>
        <dbReference type="Rhea" id="RHEA:43436"/>
        <dbReference type="ChEBI" id="CHEBI:15379"/>
        <dbReference type="ChEBI" id="CHEBI:16240"/>
        <dbReference type="ChEBI" id="CHEBI:57309"/>
        <dbReference type="ChEBI" id="CHEBI:131725"/>
        <dbReference type="EC" id="1.3.3.15"/>
    </reaction>
    <physiologicalReaction direction="left-to-right" evidence="1">
        <dbReference type="Rhea" id="RHEA:43437"/>
    </physiologicalReaction>
</comment>
<evidence type="ECO:0000256" key="2">
    <source>
        <dbReference type="ARBA" id="ARBA00001974"/>
    </source>
</evidence>
<keyword evidence="11 12" id="KW-0350">Heme biosynthesis</keyword>
<dbReference type="InterPro" id="IPR004572">
    <property type="entry name" value="Protoporphyrinogen_oxidase"/>
</dbReference>
<keyword evidence="10 12" id="KW-0560">Oxidoreductase</keyword>
<reference evidence="14" key="1">
    <citation type="submission" date="2021-02" db="EMBL/GenBank/DDBJ databases">
        <title>Natrosporangium hydrolyticum gen. nov., sp. nov, a haloalkaliphilic actinobacterium from a soda solonchak soil.</title>
        <authorList>
            <person name="Sorokin D.Y."/>
            <person name="Khijniak T.V."/>
            <person name="Zakharycheva A.P."/>
            <person name="Boueva O.V."/>
            <person name="Ariskina E.V."/>
            <person name="Hahnke R.L."/>
            <person name="Bunk B."/>
            <person name="Sproer C."/>
            <person name="Schumann P."/>
            <person name="Evtushenko L.I."/>
            <person name="Kublanov I.V."/>
        </authorList>
    </citation>
    <scope>NUCLEOTIDE SEQUENCE</scope>
    <source>
        <strain evidence="14">DSM 106523</strain>
    </source>
</reference>
<evidence type="ECO:0000256" key="1">
    <source>
        <dbReference type="ARBA" id="ARBA00001755"/>
    </source>
</evidence>
<dbReference type="GO" id="GO:0005737">
    <property type="term" value="C:cytoplasm"/>
    <property type="evidence" value="ECO:0007669"/>
    <property type="project" value="UniProtKB-SubCell"/>
</dbReference>
<keyword evidence="12" id="KW-0963">Cytoplasm</keyword>
<protein>
    <recommendedName>
        <fullName evidence="7 12">Coproporphyrinogen III oxidase</fullName>
        <ecNumber evidence="6 12">1.3.3.15</ecNumber>
    </recommendedName>
</protein>
<dbReference type="GO" id="GO:0004729">
    <property type="term" value="F:oxygen-dependent protoporphyrinogen oxidase activity"/>
    <property type="evidence" value="ECO:0007669"/>
    <property type="project" value="UniProtKB-UniRule"/>
</dbReference>
<evidence type="ECO:0000256" key="12">
    <source>
        <dbReference type="RuleBase" id="RU364052"/>
    </source>
</evidence>
<evidence type="ECO:0000256" key="10">
    <source>
        <dbReference type="ARBA" id="ARBA00023002"/>
    </source>
</evidence>
<dbReference type="Proteomes" id="UP000662857">
    <property type="component" value="Chromosome"/>
</dbReference>
<evidence type="ECO:0000256" key="7">
    <source>
        <dbReference type="ARBA" id="ARBA00019046"/>
    </source>
</evidence>
<dbReference type="EMBL" id="CP070499">
    <property type="protein sequence ID" value="QSB17173.1"/>
    <property type="molecule type" value="Genomic_DNA"/>
</dbReference>
<dbReference type="Gene3D" id="3.90.660.20">
    <property type="entry name" value="Protoporphyrinogen oxidase, mitochondrial, domain 2"/>
    <property type="match status" value="1"/>
</dbReference>
<comment type="subcellular location">
    <subcellularLocation>
        <location evidence="12">Cytoplasm</location>
    </subcellularLocation>
</comment>
<name>A0A895YPF1_9ACTN</name>
<dbReference type="UniPathway" id="UPA00252"/>
<keyword evidence="15" id="KW-1185">Reference proteome</keyword>
<dbReference type="SUPFAM" id="SSF51905">
    <property type="entry name" value="FAD/NAD(P)-binding domain"/>
    <property type="match status" value="1"/>
</dbReference>
<dbReference type="InterPro" id="IPR036188">
    <property type="entry name" value="FAD/NAD-bd_sf"/>
</dbReference>
<evidence type="ECO:0000256" key="9">
    <source>
        <dbReference type="ARBA" id="ARBA00022827"/>
    </source>
</evidence>
<evidence type="ECO:0000259" key="13">
    <source>
        <dbReference type="Pfam" id="PF01593"/>
    </source>
</evidence>
<evidence type="ECO:0000313" key="15">
    <source>
        <dbReference type="Proteomes" id="UP000662857"/>
    </source>
</evidence>
<comment type="similarity">
    <text evidence="5 12">Belongs to the protoporphyrinogen/coproporphyrinogen oxidase family. Coproporphyrinogen III oxidase subfamily.</text>
</comment>
<dbReference type="AlphaFoldDB" id="A0A895YPF1"/>
<feature type="domain" description="Amine oxidase" evidence="13">
    <location>
        <begin position="8"/>
        <end position="451"/>
    </location>
</feature>
<keyword evidence="8 12" id="KW-0285">Flavoprotein</keyword>
<dbReference type="Gene3D" id="1.10.3110.10">
    <property type="entry name" value="protoporphyrinogen ix oxidase, domain 3"/>
    <property type="match status" value="1"/>
</dbReference>
<dbReference type="Pfam" id="PF01593">
    <property type="entry name" value="Amino_oxidase"/>
    <property type="match status" value="1"/>
</dbReference>